<gene>
    <name evidence="9" type="ORF">PRIO_3742</name>
</gene>
<evidence type="ECO:0000256" key="3">
    <source>
        <dbReference type="ARBA" id="ARBA00023136"/>
    </source>
</evidence>
<evidence type="ECO:0000256" key="5">
    <source>
        <dbReference type="ARBA" id="ARBA00029447"/>
    </source>
</evidence>
<dbReference type="InterPro" id="IPR004089">
    <property type="entry name" value="MCPsignal_dom"/>
</dbReference>
<dbReference type="KEGG" id="pri:PRIO_3742"/>
<organism evidence="9 10">
    <name type="scientific">Paenibacillus riograndensis SBR5</name>
    <dbReference type="NCBI Taxonomy" id="1073571"/>
    <lineage>
        <taxon>Bacteria</taxon>
        <taxon>Bacillati</taxon>
        <taxon>Bacillota</taxon>
        <taxon>Bacilli</taxon>
        <taxon>Bacillales</taxon>
        <taxon>Paenibacillaceae</taxon>
        <taxon>Paenibacillus</taxon>
        <taxon>Paenibacillus sonchi group</taxon>
    </lineage>
</organism>
<comment type="similarity">
    <text evidence="5">Belongs to the methyl-accepting chemotaxis (MCP) protein family.</text>
</comment>
<dbReference type="EMBL" id="LN831776">
    <property type="protein sequence ID" value="CQR56145.1"/>
    <property type="molecule type" value="Genomic_DNA"/>
</dbReference>
<sequence length="577" mass="61951">MKRNIRLSFFARNLLVAFASILIIGFVISFAGVEIQRRLALENLNNQSLGVAAMALGTLDKTDVAGAAAAPDNNSPEVKRIMAKLDAVSDANKNVAQVYVFAPEIKDGKNLIVAMPTHLVEQGLKAGDIYENPPKTLQALEQAVATRQPVITDAYTDDFGTWISVMEPVLDNSGRVIAVMGMDVTASLLSENIQKVWMRSLIVLLISLVIMLAVQYWLTRWTLAPVKELFKAIDEVSSGNLHVRLSTERSDDFGELNRKFTKMAAELRNMISGVKDKAVQAAASSQEMADTVARNVDEHKIVGAAVERVSSGAAAQEHSASESARVMEEMSKGIQSIAETAYRVSEAAADMDREAEAGGAAIRKIVDQMSAISESVNLSAEKIKVLESSSSEIIGIAELITGLASQTNLLALNAAIEAARAGDAGRGFAVVAEEVRKLADQSGQAAYRISGIIENIHRDTRQSAELMQAGLLEVGAGMELSKQTDEVFRRITEVIRSVSAQTEDMSSVTEQMSASSEEVSASVHELSSIARASAVGAAELSKSSTYQLASLNDISESAEHLSRMSSELEALTSKFKI</sequence>
<dbReference type="GO" id="GO:0006935">
    <property type="term" value="P:chemotaxis"/>
    <property type="evidence" value="ECO:0007669"/>
    <property type="project" value="InterPro"/>
</dbReference>
<dbReference type="GO" id="GO:0007165">
    <property type="term" value="P:signal transduction"/>
    <property type="evidence" value="ECO:0007669"/>
    <property type="project" value="UniProtKB-KW"/>
</dbReference>
<evidence type="ECO:0000256" key="2">
    <source>
        <dbReference type="ARBA" id="ARBA00022475"/>
    </source>
</evidence>
<evidence type="ECO:0000256" key="1">
    <source>
        <dbReference type="ARBA" id="ARBA00004236"/>
    </source>
</evidence>
<dbReference type="SMART" id="SM00304">
    <property type="entry name" value="HAMP"/>
    <property type="match status" value="1"/>
</dbReference>
<dbReference type="Pfam" id="PF00672">
    <property type="entry name" value="HAMP"/>
    <property type="match status" value="1"/>
</dbReference>
<dbReference type="SMART" id="SM00283">
    <property type="entry name" value="MA"/>
    <property type="match status" value="1"/>
</dbReference>
<feature type="domain" description="HAMP" evidence="8">
    <location>
        <begin position="220"/>
        <end position="272"/>
    </location>
</feature>
<evidence type="ECO:0000313" key="9">
    <source>
        <dbReference type="EMBL" id="CQR56145.1"/>
    </source>
</evidence>
<dbReference type="AlphaFoldDB" id="A0A0E4CX99"/>
<dbReference type="SUPFAM" id="SSF58104">
    <property type="entry name" value="Methyl-accepting chemotaxis protein (MCP) signaling domain"/>
    <property type="match status" value="1"/>
</dbReference>
<feature type="domain" description="Methyl-accepting transducer" evidence="7">
    <location>
        <begin position="291"/>
        <end position="527"/>
    </location>
</feature>
<dbReference type="PRINTS" id="PR00260">
    <property type="entry name" value="CHEMTRNSDUCR"/>
</dbReference>
<accession>A0A0E4CX99</accession>
<dbReference type="InterPro" id="IPR003660">
    <property type="entry name" value="HAMP_dom"/>
</dbReference>
<dbReference type="CDD" id="cd06225">
    <property type="entry name" value="HAMP"/>
    <property type="match status" value="1"/>
</dbReference>
<protein>
    <submittedName>
        <fullName evidence="9">Methyl-accepting chemotaxis protein</fullName>
    </submittedName>
</protein>
<dbReference type="PROSITE" id="PS50885">
    <property type="entry name" value="HAMP"/>
    <property type="match status" value="1"/>
</dbReference>
<keyword evidence="3" id="KW-0472">Membrane</keyword>
<dbReference type="Pfam" id="PF00015">
    <property type="entry name" value="MCPsignal"/>
    <property type="match status" value="1"/>
</dbReference>
<dbReference type="PANTHER" id="PTHR32089">
    <property type="entry name" value="METHYL-ACCEPTING CHEMOTAXIS PROTEIN MCPB"/>
    <property type="match status" value="1"/>
</dbReference>
<evidence type="ECO:0000259" key="7">
    <source>
        <dbReference type="PROSITE" id="PS50111"/>
    </source>
</evidence>
<dbReference type="Proteomes" id="UP000033163">
    <property type="component" value="Chromosome I"/>
</dbReference>
<dbReference type="HOGENOM" id="CLU_000445_107_19_9"/>
<dbReference type="PANTHER" id="PTHR32089:SF112">
    <property type="entry name" value="LYSOZYME-LIKE PROTEIN-RELATED"/>
    <property type="match status" value="1"/>
</dbReference>
<dbReference type="PROSITE" id="PS50111">
    <property type="entry name" value="CHEMOTAXIS_TRANSDUC_2"/>
    <property type="match status" value="1"/>
</dbReference>
<name>A0A0E4CX99_9BACL</name>
<evidence type="ECO:0000256" key="4">
    <source>
        <dbReference type="ARBA" id="ARBA00023224"/>
    </source>
</evidence>
<dbReference type="STRING" id="483937.AMQ84_09595"/>
<dbReference type="InterPro" id="IPR004090">
    <property type="entry name" value="Chemotax_Me-accpt_rcpt"/>
</dbReference>
<dbReference type="PATRIC" id="fig|1073571.4.peg.3997"/>
<dbReference type="Gene3D" id="1.10.287.950">
    <property type="entry name" value="Methyl-accepting chemotaxis protein"/>
    <property type="match status" value="1"/>
</dbReference>
<dbReference type="Gene3D" id="6.10.340.10">
    <property type="match status" value="1"/>
</dbReference>
<evidence type="ECO:0000259" key="8">
    <source>
        <dbReference type="PROSITE" id="PS50885"/>
    </source>
</evidence>
<reference evidence="10" key="1">
    <citation type="submission" date="2015-03" db="EMBL/GenBank/DDBJ databases">
        <authorList>
            <person name="Wibberg D."/>
        </authorList>
    </citation>
    <scope>NUCLEOTIDE SEQUENCE [LARGE SCALE GENOMIC DNA]</scope>
</reference>
<dbReference type="Gene3D" id="3.30.450.20">
    <property type="entry name" value="PAS domain"/>
    <property type="match status" value="1"/>
</dbReference>
<dbReference type="GO" id="GO:0005886">
    <property type="term" value="C:plasma membrane"/>
    <property type="evidence" value="ECO:0007669"/>
    <property type="project" value="UniProtKB-SubCell"/>
</dbReference>
<evidence type="ECO:0000313" key="10">
    <source>
        <dbReference type="Proteomes" id="UP000033163"/>
    </source>
</evidence>
<keyword evidence="2" id="KW-1003">Cell membrane</keyword>
<dbReference type="GO" id="GO:0004888">
    <property type="term" value="F:transmembrane signaling receptor activity"/>
    <property type="evidence" value="ECO:0007669"/>
    <property type="project" value="InterPro"/>
</dbReference>
<comment type="subcellular location">
    <subcellularLocation>
        <location evidence="1">Cell membrane</location>
    </subcellularLocation>
</comment>
<dbReference type="RefSeq" id="WP_046504004.1">
    <property type="nucleotide sequence ID" value="NZ_LN831776.1"/>
</dbReference>
<proteinExistence type="inferred from homology"/>
<keyword evidence="4 6" id="KW-0807">Transducer</keyword>
<evidence type="ECO:0000256" key="6">
    <source>
        <dbReference type="PROSITE-ProRule" id="PRU00284"/>
    </source>
</evidence>